<dbReference type="FunCoup" id="A0A2R6QAN1">
    <property type="interactions" value="429"/>
</dbReference>
<sequence length="357" mass="39533">MNMMLLPPSNHILPPANDENRNKIPNPKEFLVRKESLIQHEKQISVDPISVKESSALKFNDTSLLPLPLPPSKTKFLSMSLPSSATSSPMSKKKKKKSKNRCHPSPSPIDPLSRQHSLALTRLGQLRENHLRRSKSCGEGRATAPSDEFDMWFKVNNGVGVSFRRNEAKTGGDHEQNKIGVEGVDHGFEEKFKCGALCLFLPGFGRGRPVRPRKEGIGKEVEKEMGHVISRTVSLEKFECGSWTSSAIVMDNVGVGHDEDSGSLFFDLPLELIRSSDNDSDSPVTTAFMFGDKERKGVLKTSNTTNTARKSQESSSRHVRFSTSSPRSNPTSPTSCITPRLRKARDDFNAFLEAQSA</sequence>
<feature type="compositionally biased region" description="Polar residues" evidence="1">
    <location>
        <begin position="300"/>
        <end position="309"/>
    </location>
</feature>
<dbReference type="GO" id="GO:0048564">
    <property type="term" value="P:photosystem I assembly"/>
    <property type="evidence" value="ECO:0007669"/>
    <property type="project" value="InterPro"/>
</dbReference>
<dbReference type="Proteomes" id="UP000241394">
    <property type="component" value="Chromosome LG18"/>
</dbReference>
<protein>
    <submittedName>
        <fullName evidence="2">Cerebral cavernous malformations 2 protein like</fullName>
    </submittedName>
</protein>
<feature type="region of interest" description="Disordered" evidence="1">
    <location>
        <begin position="1"/>
        <end position="27"/>
    </location>
</feature>
<keyword evidence="3" id="KW-1185">Reference proteome</keyword>
<feature type="region of interest" description="Disordered" evidence="1">
    <location>
        <begin position="76"/>
        <end position="114"/>
    </location>
</feature>
<feature type="region of interest" description="Disordered" evidence="1">
    <location>
        <begin position="298"/>
        <end position="340"/>
    </location>
</feature>
<dbReference type="Gramene" id="PSS04959">
    <property type="protein sequence ID" value="PSS04959"/>
    <property type="gene ID" value="CEY00_Acc20820"/>
</dbReference>
<reference evidence="3" key="2">
    <citation type="journal article" date="2018" name="BMC Genomics">
        <title>A manually annotated Actinidia chinensis var. chinensis (kiwifruit) genome highlights the challenges associated with draft genomes and gene prediction in plants.</title>
        <authorList>
            <person name="Pilkington S.M."/>
            <person name="Crowhurst R."/>
            <person name="Hilario E."/>
            <person name="Nardozza S."/>
            <person name="Fraser L."/>
            <person name="Peng Y."/>
            <person name="Gunaseelan K."/>
            <person name="Simpson R."/>
            <person name="Tahir J."/>
            <person name="Deroles S.C."/>
            <person name="Templeton K."/>
            <person name="Luo Z."/>
            <person name="Davy M."/>
            <person name="Cheng C."/>
            <person name="McNeilage M."/>
            <person name="Scaglione D."/>
            <person name="Liu Y."/>
            <person name="Zhang Q."/>
            <person name="Datson P."/>
            <person name="De Silva N."/>
            <person name="Gardiner S.E."/>
            <person name="Bassett H."/>
            <person name="Chagne D."/>
            <person name="McCallum J."/>
            <person name="Dzierzon H."/>
            <person name="Deng C."/>
            <person name="Wang Y.Y."/>
            <person name="Barron L."/>
            <person name="Manako K."/>
            <person name="Bowen J."/>
            <person name="Foster T.M."/>
            <person name="Erridge Z.A."/>
            <person name="Tiffin H."/>
            <person name="Waite C.N."/>
            <person name="Davies K.M."/>
            <person name="Grierson E.P."/>
            <person name="Laing W.A."/>
            <person name="Kirk R."/>
            <person name="Chen X."/>
            <person name="Wood M."/>
            <person name="Montefiori M."/>
            <person name="Brummell D.A."/>
            <person name="Schwinn K.E."/>
            <person name="Catanach A."/>
            <person name="Fullerton C."/>
            <person name="Li D."/>
            <person name="Meiyalaghan S."/>
            <person name="Nieuwenhuizen N."/>
            <person name="Read N."/>
            <person name="Prakash R."/>
            <person name="Hunter D."/>
            <person name="Zhang H."/>
            <person name="McKenzie M."/>
            <person name="Knabel M."/>
            <person name="Harris A."/>
            <person name="Allan A.C."/>
            <person name="Gleave A."/>
            <person name="Chen A."/>
            <person name="Janssen B.J."/>
            <person name="Plunkett B."/>
            <person name="Ampomah-Dwamena C."/>
            <person name="Voogd C."/>
            <person name="Leif D."/>
            <person name="Lafferty D."/>
            <person name="Souleyre E.J.F."/>
            <person name="Varkonyi-Gasic E."/>
            <person name="Gambi F."/>
            <person name="Hanley J."/>
            <person name="Yao J.L."/>
            <person name="Cheung J."/>
            <person name="David K.M."/>
            <person name="Warren B."/>
            <person name="Marsh K."/>
            <person name="Snowden K.C."/>
            <person name="Lin-Wang K."/>
            <person name="Brian L."/>
            <person name="Martinez-Sanchez M."/>
            <person name="Wang M."/>
            <person name="Ileperuma N."/>
            <person name="Macnee N."/>
            <person name="Campin R."/>
            <person name="McAtee P."/>
            <person name="Drummond R.S.M."/>
            <person name="Espley R.V."/>
            <person name="Ireland H.S."/>
            <person name="Wu R."/>
            <person name="Atkinson R.G."/>
            <person name="Karunairetnam S."/>
            <person name="Bulley S."/>
            <person name="Chunkath S."/>
            <person name="Hanley Z."/>
            <person name="Storey R."/>
            <person name="Thrimawithana A.H."/>
            <person name="Thomson S."/>
            <person name="David C."/>
            <person name="Testolin R."/>
            <person name="Huang H."/>
            <person name="Hellens R.P."/>
            <person name="Schaffer R.J."/>
        </authorList>
    </citation>
    <scope>NUCLEOTIDE SEQUENCE [LARGE SCALE GENOMIC DNA]</scope>
    <source>
        <strain evidence="3">cv. Red5</strain>
    </source>
</reference>
<dbReference type="OrthoDB" id="1880037at2759"/>
<proteinExistence type="predicted"/>
<evidence type="ECO:0000313" key="3">
    <source>
        <dbReference type="Proteomes" id="UP000241394"/>
    </source>
</evidence>
<reference evidence="2 3" key="1">
    <citation type="submission" date="2017-07" db="EMBL/GenBank/DDBJ databases">
        <title>An improved, manually edited Actinidia chinensis var. chinensis (kiwifruit) genome highlights the challenges associated with draft genomes and gene prediction in plants.</title>
        <authorList>
            <person name="Pilkington S."/>
            <person name="Crowhurst R."/>
            <person name="Hilario E."/>
            <person name="Nardozza S."/>
            <person name="Fraser L."/>
            <person name="Peng Y."/>
            <person name="Gunaseelan K."/>
            <person name="Simpson R."/>
            <person name="Tahir J."/>
            <person name="Deroles S."/>
            <person name="Templeton K."/>
            <person name="Luo Z."/>
            <person name="Davy M."/>
            <person name="Cheng C."/>
            <person name="Mcneilage M."/>
            <person name="Scaglione D."/>
            <person name="Liu Y."/>
            <person name="Zhang Q."/>
            <person name="Datson P."/>
            <person name="De Silva N."/>
            <person name="Gardiner S."/>
            <person name="Bassett H."/>
            <person name="Chagne D."/>
            <person name="Mccallum J."/>
            <person name="Dzierzon H."/>
            <person name="Deng C."/>
            <person name="Wang Y.-Y."/>
            <person name="Barron N."/>
            <person name="Manako K."/>
            <person name="Bowen J."/>
            <person name="Foster T."/>
            <person name="Erridge Z."/>
            <person name="Tiffin H."/>
            <person name="Waite C."/>
            <person name="Davies K."/>
            <person name="Grierson E."/>
            <person name="Laing W."/>
            <person name="Kirk R."/>
            <person name="Chen X."/>
            <person name="Wood M."/>
            <person name="Montefiori M."/>
            <person name="Brummell D."/>
            <person name="Schwinn K."/>
            <person name="Catanach A."/>
            <person name="Fullerton C."/>
            <person name="Li D."/>
            <person name="Meiyalaghan S."/>
            <person name="Nieuwenhuizen N."/>
            <person name="Read N."/>
            <person name="Prakash R."/>
            <person name="Hunter D."/>
            <person name="Zhang H."/>
            <person name="Mckenzie M."/>
            <person name="Knabel M."/>
            <person name="Harris A."/>
            <person name="Allan A."/>
            <person name="Chen A."/>
            <person name="Janssen B."/>
            <person name="Plunkett B."/>
            <person name="Dwamena C."/>
            <person name="Voogd C."/>
            <person name="Leif D."/>
            <person name="Lafferty D."/>
            <person name="Souleyre E."/>
            <person name="Varkonyi-Gasic E."/>
            <person name="Gambi F."/>
            <person name="Hanley J."/>
            <person name="Yao J.-L."/>
            <person name="Cheung J."/>
            <person name="David K."/>
            <person name="Warren B."/>
            <person name="Marsh K."/>
            <person name="Snowden K."/>
            <person name="Lin-Wang K."/>
            <person name="Brian L."/>
            <person name="Martinez-Sanchez M."/>
            <person name="Wang M."/>
            <person name="Ileperuma N."/>
            <person name="Macnee N."/>
            <person name="Campin R."/>
            <person name="Mcatee P."/>
            <person name="Drummond R."/>
            <person name="Espley R."/>
            <person name="Ireland H."/>
            <person name="Wu R."/>
            <person name="Atkinson R."/>
            <person name="Karunairetnam S."/>
            <person name="Bulley S."/>
            <person name="Chunkath S."/>
            <person name="Hanley Z."/>
            <person name="Storey R."/>
            <person name="Thrimawithana A."/>
            <person name="Thomson S."/>
            <person name="David C."/>
            <person name="Testolin R."/>
        </authorList>
    </citation>
    <scope>NUCLEOTIDE SEQUENCE [LARGE SCALE GENOMIC DNA]</scope>
    <source>
        <strain evidence="3">cv. Red5</strain>
        <tissue evidence="2">Young leaf</tissue>
    </source>
</reference>
<dbReference type="EMBL" id="NKQK01000018">
    <property type="protein sequence ID" value="PSS04959.1"/>
    <property type="molecule type" value="Genomic_DNA"/>
</dbReference>
<dbReference type="AlphaFoldDB" id="A0A2R6QAN1"/>
<comment type="caution">
    <text evidence="2">The sequence shown here is derived from an EMBL/GenBank/DDBJ whole genome shotgun (WGS) entry which is preliminary data.</text>
</comment>
<dbReference type="GO" id="GO:0009535">
    <property type="term" value="C:chloroplast thylakoid membrane"/>
    <property type="evidence" value="ECO:0007669"/>
    <property type="project" value="InterPro"/>
</dbReference>
<dbReference type="PANTHER" id="PTHR33672">
    <property type="entry name" value="YCF3-INTERACTING PROTEIN 1, CHLOROPLASTIC"/>
    <property type="match status" value="1"/>
</dbReference>
<feature type="compositionally biased region" description="Low complexity" evidence="1">
    <location>
        <begin position="321"/>
        <end position="335"/>
    </location>
</feature>
<feature type="compositionally biased region" description="Basic residues" evidence="1">
    <location>
        <begin position="91"/>
        <end position="102"/>
    </location>
</feature>
<feature type="compositionally biased region" description="Low complexity" evidence="1">
    <location>
        <begin position="77"/>
        <end position="90"/>
    </location>
</feature>
<evidence type="ECO:0000256" key="1">
    <source>
        <dbReference type="SAM" id="MobiDB-lite"/>
    </source>
</evidence>
<accession>A0A2R6QAN1</accession>
<gene>
    <name evidence="2" type="ORF">CEY00_Acc20820</name>
</gene>
<dbReference type="InParanoid" id="A0A2R6QAN1"/>
<dbReference type="PANTHER" id="PTHR33672:SF24">
    <property type="entry name" value="OS01G0798600 PROTEIN"/>
    <property type="match status" value="1"/>
</dbReference>
<dbReference type="InterPro" id="IPR040340">
    <property type="entry name" value="CEST/Y3IP1"/>
</dbReference>
<dbReference type="OMA" id="FDLWLIQ"/>
<dbReference type="STRING" id="1590841.A0A2R6QAN1"/>
<organism evidence="2 3">
    <name type="scientific">Actinidia chinensis var. chinensis</name>
    <name type="common">Chinese soft-hair kiwi</name>
    <dbReference type="NCBI Taxonomy" id="1590841"/>
    <lineage>
        <taxon>Eukaryota</taxon>
        <taxon>Viridiplantae</taxon>
        <taxon>Streptophyta</taxon>
        <taxon>Embryophyta</taxon>
        <taxon>Tracheophyta</taxon>
        <taxon>Spermatophyta</taxon>
        <taxon>Magnoliopsida</taxon>
        <taxon>eudicotyledons</taxon>
        <taxon>Gunneridae</taxon>
        <taxon>Pentapetalae</taxon>
        <taxon>asterids</taxon>
        <taxon>Ericales</taxon>
        <taxon>Actinidiaceae</taxon>
        <taxon>Actinidia</taxon>
    </lineage>
</organism>
<evidence type="ECO:0000313" key="2">
    <source>
        <dbReference type="EMBL" id="PSS04959.1"/>
    </source>
</evidence>
<name>A0A2R6QAN1_ACTCC</name>
<dbReference type="GO" id="GO:0080183">
    <property type="term" value="P:response to photooxidative stress"/>
    <property type="evidence" value="ECO:0007669"/>
    <property type="project" value="InterPro"/>
</dbReference>